<dbReference type="PROSITE" id="PS50056">
    <property type="entry name" value="TYR_PHOSPHATASE_2"/>
    <property type="match status" value="1"/>
</dbReference>
<dbReference type="Pfam" id="PF22784">
    <property type="entry name" value="PTP-SAK"/>
    <property type="match status" value="1"/>
</dbReference>
<dbReference type="Pfam" id="PF09414">
    <property type="entry name" value="RNA_ligase"/>
    <property type="match status" value="2"/>
</dbReference>
<dbReference type="InterPro" id="IPR011990">
    <property type="entry name" value="TPR-like_helical_dom_sf"/>
</dbReference>
<evidence type="ECO:0000313" key="5">
    <source>
        <dbReference type="Proteomes" id="UP001515480"/>
    </source>
</evidence>
<comment type="caution">
    <text evidence="4">The sequence shown here is derived from an EMBL/GenBank/DDBJ whole genome shotgun (WGS) entry which is preliminary data.</text>
</comment>
<dbReference type="Gene3D" id="3.40.50.300">
    <property type="entry name" value="P-loop containing nucleotide triphosphate hydrolases"/>
    <property type="match status" value="1"/>
</dbReference>
<feature type="region of interest" description="Disordered" evidence="2">
    <location>
        <begin position="256"/>
        <end position="310"/>
    </location>
</feature>
<dbReference type="Proteomes" id="UP001515480">
    <property type="component" value="Unassembled WGS sequence"/>
</dbReference>
<evidence type="ECO:0000256" key="1">
    <source>
        <dbReference type="ARBA" id="ARBA00022801"/>
    </source>
</evidence>
<dbReference type="EMBL" id="JBGBPQ010000004">
    <property type="protein sequence ID" value="KAL1524949.1"/>
    <property type="molecule type" value="Genomic_DNA"/>
</dbReference>
<dbReference type="InterPro" id="IPR000387">
    <property type="entry name" value="Tyr_Pase_dom"/>
</dbReference>
<feature type="domain" description="Tyrosine specific protein phosphatases" evidence="3">
    <location>
        <begin position="416"/>
        <end position="479"/>
    </location>
</feature>
<evidence type="ECO:0000313" key="4">
    <source>
        <dbReference type="EMBL" id="KAL1524949.1"/>
    </source>
</evidence>
<feature type="compositionally biased region" description="Polar residues" evidence="2">
    <location>
        <begin position="576"/>
        <end position="585"/>
    </location>
</feature>
<organism evidence="4 5">
    <name type="scientific">Prymnesium parvum</name>
    <name type="common">Toxic golden alga</name>
    <dbReference type="NCBI Taxonomy" id="97485"/>
    <lineage>
        <taxon>Eukaryota</taxon>
        <taxon>Haptista</taxon>
        <taxon>Haptophyta</taxon>
        <taxon>Prymnesiophyceae</taxon>
        <taxon>Prymnesiales</taxon>
        <taxon>Prymnesiaceae</taxon>
        <taxon>Prymnesium</taxon>
    </lineage>
</organism>
<dbReference type="SUPFAM" id="SSF56091">
    <property type="entry name" value="DNA ligase/mRNA capping enzyme, catalytic domain"/>
    <property type="match status" value="2"/>
</dbReference>
<reference evidence="4 5" key="1">
    <citation type="journal article" date="2024" name="Science">
        <title>Giant polyketide synthase enzymes in the biosynthesis of giant marine polyether toxins.</title>
        <authorList>
            <person name="Fallon T.R."/>
            <person name="Shende V.V."/>
            <person name="Wierzbicki I.H."/>
            <person name="Pendleton A.L."/>
            <person name="Watervoot N.F."/>
            <person name="Auber R.P."/>
            <person name="Gonzalez D.J."/>
            <person name="Wisecaver J.H."/>
            <person name="Moore B.S."/>
        </authorList>
    </citation>
    <scope>NUCLEOTIDE SEQUENCE [LARGE SCALE GENOMIC DNA]</scope>
    <source>
        <strain evidence="4 5">12B1</strain>
    </source>
</reference>
<dbReference type="InterPro" id="IPR029021">
    <property type="entry name" value="Prot-tyrosine_phosphatase-like"/>
</dbReference>
<dbReference type="SUPFAM" id="SSF52540">
    <property type="entry name" value="P-loop containing nucleoside triphosphate hydrolases"/>
    <property type="match status" value="1"/>
</dbReference>
<dbReference type="SUPFAM" id="SSF52799">
    <property type="entry name" value="(Phosphotyrosine protein) phosphatases II"/>
    <property type="match status" value="1"/>
</dbReference>
<dbReference type="InterPro" id="IPR057023">
    <property type="entry name" value="PTP-SAK"/>
</dbReference>
<dbReference type="AlphaFoldDB" id="A0AB34JX06"/>
<dbReference type="Gene3D" id="3.90.190.10">
    <property type="entry name" value="Protein tyrosine phosphatase superfamily"/>
    <property type="match status" value="1"/>
</dbReference>
<dbReference type="SUPFAM" id="SSF48452">
    <property type="entry name" value="TPR-like"/>
    <property type="match status" value="1"/>
</dbReference>
<keyword evidence="5" id="KW-1185">Reference proteome</keyword>
<dbReference type="PROSITE" id="PS00383">
    <property type="entry name" value="TYR_PHOSPHATASE_1"/>
    <property type="match status" value="1"/>
</dbReference>
<protein>
    <recommendedName>
        <fullName evidence="3">Tyrosine specific protein phosphatases domain-containing protein</fullName>
    </recommendedName>
</protein>
<accession>A0AB34JX06</accession>
<dbReference type="Gene3D" id="1.25.40.10">
    <property type="entry name" value="Tetratricopeptide repeat domain"/>
    <property type="match status" value="1"/>
</dbReference>
<dbReference type="GO" id="GO:0016791">
    <property type="term" value="F:phosphatase activity"/>
    <property type="evidence" value="ECO:0007669"/>
    <property type="project" value="UniProtKB-ARBA"/>
</dbReference>
<sequence length="1149" mass="124935">MAAPSATMHKTSYPSTPHLPFSPGVHADDTAWSADACQHLVGQEVVLTEKLDGGNCCLWGGCVYARTHAHEATHPWFTPVKALYSSFAQRVDKDLQLFGENMAAVHSIEYDGLSSCFYLFAVRRATTGLWLAWDEVVALSESLEIPHAPLWWRGTLQEPSQLESMIRRAAAEPSALSTCGGEGFVVRLASSFDDSAFERSMGKYVRPNHIQTGPDFRRNWVKAAIPGSPRQGWRSPLFTGDEVALVEASAPAATCSKRGVGKHSAAKDKRPAAGKGKATRRPSAESGEPVGGWQTQQVDSPRGFRLPALPPATTPFEELRSLFRGPTKRSNWVIPGLVLAGDRSAVDGYASLEGIVRAGVDTFVCLQTKGELVNLPSYEERAREIRRKHLGVGEQADEVVYFRNQPIPDQMVTADELASELVDNLLERLSAGRVLYIHCRGGHGRTGTICSLLLARAYGLSAAEAMARYQWYHDTRIQAIFAAEGYSLTSAGKGETSCVAMFPVQREQVERLIGAGHQLAVVPHPDAQHDSAGGPREAEEVGDEETNQRTAGADAEGGERRSLGEALDSAGVADSNAASEGSSMNEAETLGAATAAPVPPARCLSQRFGHGASVYEEEALLEWEQVGKKAAEAVRGQRWDEAEELTRASIEARPDWHKGYTCLAMVLRRKGNLAGAADALRKGLNACSSARAAAELREALQRLPEEGCLGDAVDAGQQSGADGSGVSSNADAAVCEAKPTGGKSSASARKLPRYVCLVGLPGAGKSTFAQALEKSDSSWVRVSQDEAGSRRVVETQLGRLGKDDSVRIILDRCNTLREDRSYLMQLAMLPKHARTVCVYFKVDAAECEKRVAARTDHPTIRYGGGKAAVKAMAKALSPPTSDENFSEVIVIESFEQSDELLRKWGAAPAQERHVAPAGLYKFPRTHHVLDAGGTGVSRDDLLLEGDDLAVFIGSGSEVIAEEKVDGANLGFSLTEDYRIQAQNRSHFVCSATHSQFKGLDAWLEEHSWALCQILKPNDEILFGEWCFARHSVPYTRLPGYFIAFDIFSKSSRSFCSVDERNRRLDGFDIPIVPMIARGIFNCREDLLALLESRSAYYDGYVEGAYLRVDRGLSNAHRGKIVRPDFIQGITTHWQSHTLVKNSLSQCFSE</sequence>
<dbReference type="InterPro" id="IPR016130">
    <property type="entry name" value="Tyr_Pase_AS"/>
</dbReference>
<feature type="region of interest" description="Disordered" evidence="2">
    <location>
        <begin position="524"/>
        <end position="585"/>
    </location>
</feature>
<dbReference type="Gene3D" id="3.30.470.30">
    <property type="entry name" value="DNA ligase/mRNA capping enzyme"/>
    <property type="match status" value="2"/>
</dbReference>
<dbReference type="InterPro" id="IPR027417">
    <property type="entry name" value="P-loop_NTPase"/>
</dbReference>
<evidence type="ECO:0000259" key="3">
    <source>
        <dbReference type="PROSITE" id="PS50056"/>
    </source>
</evidence>
<keyword evidence="1" id="KW-0378">Hydrolase</keyword>
<dbReference type="PANTHER" id="PTHR43883">
    <property type="entry name" value="SLR0207 PROTEIN"/>
    <property type="match status" value="1"/>
</dbReference>
<evidence type="ECO:0000256" key="2">
    <source>
        <dbReference type="SAM" id="MobiDB-lite"/>
    </source>
</evidence>
<dbReference type="Pfam" id="PF13671">
    <property type="entry name" value="AAA_33"/>
    <property type="match status" value="1"/>
</dbReference>
<proteinExistence type="predicted"/>
<dbReference type="PANTHER" id="PTHR43883:SF1">
    <property type="entry name" value="GLUCONOKINASE"/>
    <property type="match status" value="1"/>
</dbReference>
<dbReference type="InterPro" id="IPR052732">
    <property type="entry name" value="Cell-binding_unc_protein"/>
</dbReference>
<dbReference type="InterPro" id="IPR021122">
    <property type="entry name" value="RNA_ligase_dom_REL/Rnl2"/>
</dbReference>
<gene>
    <name evidence="4" type="ORF">AB1Y20_019825</name>
</gene>
<name>A0AB34JX06_PRYPA</name>